<dbReference type="InParanoid" id="A0A151Z750"/>
<comment type="caution">
    <text evidence="5">The sequence shown here is derived from an EMBL/GenBank/DDBJ whole genome shotgun (WGS) entry which is preliminary data.</text>
</comment>
<evidence type="ECO:0000313" key="5">
    <source>
        <dbReference type="EMBL" id="KYQ89614.1"/>
    </source>
</evidence>
<proteinExistence type="predicted"/>
<accession>A0A151Z750</accession>
<keyword evidence="1" id="KW-0547">Nucleotide-binding</keyword>
<dbReference type="InterPro" id="IPR001849">
    <property type="entry name" value="PH_domain"/>
</dbReference>
<dbReference type="Pfam" id="PF00071">
    <property type="entry name" value="Ras"/>
    <property type="match status" value="2"/>
</dbReference>
<keyword evidence="6" id="KW-1185">Reference proteome</keyword>
<dbReference type="AlphaFoldDB" id="A0A151Z750"/>
<dbReference type="Proteomes" id="UP000076078">
    <property type="component" value="Unassembled WGS sequence"/>
</dbReference>
<dbReference type="SUPFAM" id="SSF50729">
    <property type="entry name" value="PH domain-like"/>
    <property type="match status" value="1"/>
</dbReference>
<gene>
    <name evidence="5" type="ORF">DLAC_09575</name>
</gene>
<dbReference type="CDD" id="cd00821">
    <property type="entry name" value="PH"/>
    <property type="match status" value="1"/>
</dbReference>
<dbReference type="SMART" id="SM00175">
    <property type="entry name" value="RAB"/>
    <property type="match status" value="1"/>
</dbReference>
<dbReference type="SMART" id="SM00233">
    <property type="entry name" value="PH"/>
    <property type="match status" value="1"/>
</dbReference>
<dbReference type="EMBL" id="LODT01000039">
    <property type="protein sequence ID" value="KYQ89614.1"/>
    <property type="molecule type" value="Genomic_DNA"/>
</dbReference>
<dbReference type="InterPro" id="IPR001806">
    <property type="entry name" value="Small_GTPase"/>
</dbReference>
<evidence type="ECO:0000313" key="6">
    <source>
        <dbReference type="Proteomes" id="UP000076078"/>
    </source>
</evidence>
<evidence type="ECO:0000256" key="1">
    <source>
        <dbReference type="ARBA" id="ARBA00022741"/>
    </source>
</evidence>
<dbReference type="SUPFAM" id="SSF52540">
    <property type="entry name" value="P-loop containing nucleoside triphosphate hydrolases"/>
    <property type="match status" value="2"/>
</dbReference>
<reference evidence="5 6" key="1">
    <citation type="submission" date="2015-12" db="EMBL/GenBank/DDBJ databases">
        <title>Dictyostelia acquired genes for synthesis and detection of signals that induce cell-type specialization by lateral gene transfer from prokaryotes.</title>
        <authorList>
            <person name="Gloeckner G."/>
            <person name="Schaap P."/>
        </authorList>
    </citation>
    <scope>NUCLEOTIDE SEQUENCE [LARGE SCALE GENOMIC DNA]</scope>
    <source>
        <strain evidence="5 6">TK</strain>
    </source>
</reference>
<evidence type="ECO:0000259" key="4">
    <source>
        <dbReference type="PROSITE" id="PS50003"/>
    </source>
</evidence>
<keyword evidence="2" id="KW-0342">GTP-binding</keyword>
<dbReference type="STRING" id="361077.A0A151Z750"/>
<dbReference type="Pfam" id="PF00169">
    <property type="entry name" value="PH"/>
    <property type="match status" value="1"/>
</dbReference>
<organism evidence="5 6">
    <name type="scientific">Tieghemostelium lacteum</name>
    <name type="common">Slime mold</name>
    <name type="synonym">Dictyostelium lacteum</name>
    <dbReference type="NCBI Taxonomy" id="361077"/>
    <lineage>
        <taxon>Eukaryota</taxon>
        <taxon>Amoebozoa</taxon>
        <taxon>Evosea</taxon>
        <taxon>Eumycetozoa</taxon>
        <taxon>Dictyostelia</taxon>
        <taxon>Dictyosteliales</taxon>
        <taxon>Raperosteliaceae</taxon>
        <taxon>Tieghemostelium</taxon>
    </lineage>
</organism>
<dbReference type="GO" id="GO:0005525">
    <property type="term" value="F:GTP binding"/>
    <property type="evidence" value="ECO:0007669"/>
    <property type="project" value="UniProtKB-KW"/>
</dbReference>
<dbReference type="Gene3D" id="3.40.50.300">
    <property type="entry name" value="P-loop containing nucleotide triphosphate hydrolases"/>
    <property type="match status" value="2"/>
</dbReference>
<dbReference type="FunCoup" id="A0A151Z750">
    <property type="interactions" value="38"/>
</dbReference>
<feature type="compositionally biased region" description="Low complexity" evidence="3">
    <location>
        <begin position="28"/>
        <end position="37"/>
    </location>
</feature>
<dbReference type="PROSITE" id="PS50003">
    <property type="entry name" value="PH_DOMAIN"/>
    <property type="match status" value="1"/>
</dbReference>
<evidence type="ECO:0000256" key="2">
    <source>
        <dbReference type="ARBA" id="ARBA00023134"/>
    </source>
</evidence>
<feature type="domain" description="PH" evidence="4">
    <location>
        <begin position="504"/>
        <end position="609"/>
    </location>
</feature>
<name>A0A151Z750_TIELA</name>
<dbReference type="GO" id="GO:0016020">
    <property type="term" value="C:membrane"/>
    <property type="evidence" value="ECO:0007669"/>
    <property type="project" value="InterPro"/>
</dbReference>
<dbReference type="InterPro" id="IPR020849">
    <property type="entry name" value="Small_GTPase_Ras-type"/>
</dbReference>
<dbReference type="PROSITE" id="PS51421">
    <property type="entry name" value="RAS"/>
    <property type="match status" value="2"/>
</dbReference>
<feature type="compositionally biased region" description="Low complexity" evidence="3">
    <location>
        <begin position="49"/>
        <end position="62"/>
    </location>
</feature>
<dbReference type="InterPro" id="IPR011993">
    <property type="entry name" value="PH-like_dom_sf"/>
</dbReference>
<dbReference type="InterPro" id="IPR027417">
    <property type="entry name" value="P-loop_NTPase"/>
</dbReference>
<dbReference type="GO" id="GO:0003924">
    <property type="term" value="F:GTPase activity"/>
    <property type="evidence" value="ECO:0007669"/>
    <property type="project" value="InterPro"/>
</dbReference>
<dbReference type="Gene3D" id="2.30.29.30">
    <property type="entry name" value="Pleckstrin-homology domain (PH domain)/Phosphotyrosine-binding domain (PTB)"/>
    <property type="match status" value="1"/>
</dbReference>
<feature type="compositionally biased region" description="Low complexity" evidence="3">
    <location>
        <begin position="240"/>
        <end position="250"/>
    </location>
</feature>
<protein>
    <submittedName>
        <fullName evidence="5">Pleckstrin (PH) domain-containing protein</fullName>
    </submittedName>
</protein>
<sequence>MSLKSKTLLPIDYCKDFLLDSIIEEDNSNSNSSYSSSPTNHHQHQQRKLSSGGLSYQQSSGSNKTTMFGYKNSDLRRPSVIATTVDESPNGADVNTHHNETVSLGGSSSLSISKTSNHESVDIIVIGDDSSNKTRFISSFLNNGIGEDPQLLDISCRKSVMIQSGAFNVNMYTTAGQEEFWGVNDSSFRQGHGFIFVYNVNSRESFNQFLKLRERIIFDKSSENIIMAMIGYVGNDDEQSPSSSSDVASGSSGGSSAGREVSFSEAKRMADLYSCSFNEFMNFDRESENQINNCISDLVGRITNSYSQRGRSNSISHKQDVEQQTNATKLDVLLVGDIFCGKTQFVQRLIGKDFSNSYRETNSEWEKSVFQTTFKDSRYFVKLVDTRGHDLEHSLNRERLNPISGFIFVYSTTSKNSFNQLENLKRLVLSAKSEIKVPCAIIATKSDSLERQVLVEEGQKLAQQWGCPFYEVSNINDEDEILYKPIHQLLIDIQKSNHSIDIGDFKKKGYLMKEGKKLKSMSKYFFKTHKGNLQFCKNEIVSGANNSKLKIKTIELSEQIQIQIVNSDNKKDIWPFQIIDPVKQYYMNLLAPSEAERDAWVTTLKLNCYANEVIGMLVDDVVKSVVTEIAEQSMNQNFKRSDSTNRLSTSTTPLSPSPLFSSANGSSADSSDYSSGSSNSSNNSSSAMSPQLLGEQGRGGCGICDCIE</sequence>
<evidence type="ECO:0000256" key="3">
    <source>
        <dbReference type="SAM" id="MobiDB-lite"/>
    </source>
</evidence>
<dbReference type="OrthoDB" id="18798at2759"/>
<dbReference type="PROSITE" id="PS51419">
    <property type="entry name" value="RAB"/>
    <property type="match status" value="2"/>
</dbReference>
<dbReference type="GO" id="GO:0007165">
    <property type="term" value="P:signal transduction"/>
    <property type="evidence" value="ECO:0007669"/>
    <property type="project" value="InterPro"/>
</dbReference>
<dbReference type="PANTHER" id="PTHR24070">
    <property type="entry name" value="RAS, DI-RAS, AND RHEB FAMILY MEMBERS OF SMALL GTPASE SUPERFAMILY"/>
    <property type="match status" value="1"/>
</dbReference>
<feature type="region of interest" description="Disordered" evidence="3">
    <location>
        <begin position="28"/>
        <end position="69"/>
    </location>
</feature>
<feature type="region of interest" description="Disordered" evidence="3">
    <location>
        <begin position="237"/>
        <end position="260"/>
    </location>
</feature>
<dbReference type="SMART" id="SM00173">
    <property type="entry name" value="RAS"/>
    <property type="match status" value="1"/>
</dbReference>
<feature type="region of interest" description="Disordered" evidence="3">
    <location>
        <begin position="637"/>
        <end position="697"/>
    </location>
</feature>
<feature type="compositionally biased region" description="Low complexity" evidence="3">
    <location>
        <begin position="647"/>
        <end position="686"/>
    </location>
</feature>